<feature type="compositionally biased region" description="Pro residues" evidence="1">
    <location>
        <begin position="290"/>
        <end position="303"/>
    </location>
</feature>
<feature type="compositionally biased region" description="Low complexity" evidence="1">
    <location>
        <begin position="304"/>
        <end position="325"/>
    </location>
</feature>
<sequence>MLLRRPSPPRTRPAGGTPRGGAAATDARVVAARARRIWSAAAALALVTIALRLWVELAVRPYSWTLPGWAGIPLLAVAVVAAAAAPVALYVRLVLSQPPPRALPLSPAARPAWWLPRRGLVALPSPWLAAPALLYLALVAGAVPLRAAPGGRLTVGWESLVSGVWLLQPLVAAVVWYVVRGPQLGITAAGLVVRGPWSGPAGRTVPWSAVDLAAVAGVRRRLLPVGRDEAGPVVLRLGWLWVDPLFLARALRHYAEHPEHRADLGTELEQTRLRAALATLPDPPADRWPETPPPAAPARPVTPPATSIAAVTAGGAAEPADGGAAVPRPREPQPGPSARTS</sequence>
<feature type="transmembrane region" description="Helical" evidence="2">
    <location>
        <begin position="127"/>
        <end position="148"/>
    </location>
</feature>
<evidence type="ECO:0000313" key="4">
    <source>
        <dbReference type="Proteomes" id="UP000649739"/>
    </source>
</evidence>
<keyword evidence="2" id="KW-0472">Membrane</keyword>
<organism evidence="3 4">
    <name type="scientific">Pilimelia anulata</name>
    <dbReference type="NCBI Taxonomy" id="53371"/>
    <lineage>
        <taxon>Bacteria</taxon>
        <taxon>Bacillati</taxon>
        <taxon>Actinomycetota</taxon>
        <taxon>Actinomycetes</taxon>
        <taxon>Micromonosporales</taxon>
        <taxon>Micromonosporaceae</taxon>
        <taxon>Pilimelia</taxon>
    </lineage>
</organism>
<feature type="transmembrane region" description="Helical" evidence="2">
    <location>
        <begin position="67"/>
        <end position="91"/>
    </location>
</feature>
<keyword evidence="2" id="KW-1133">Transmembrane helix</keyword>
<proteinExistence type="predicted"/>
<name>A0A8J3B360_9ACTN</name>
<feature type="region of interest" description="Disordered" evidence="1">
    <location>
        <begin position="279"/>
        <end position="341"/>
    </location>
</feature>
<gene>
    <name evidence="3" type="ORF">GCM10010123_22370</name>
</gene>
<feature type="compositionally biased region" description="Pro residues" evidence="1">
    <location>
        <begin position="1"/>
        <end position="11"/>
    </location>
</feature>
<dbReference type="RefSeq" id="WP_189170026.1">
    <property type="nucleotide sequence ID" value="NZ_BMQB01000004.1"/>
</dbReference>
<keyword evidence="4" id="KW-1185">Reference proteome</keyword>
<feature type="region of interest" description="Disordered" evidence="1">
    <location>
        <begin position="1"/>
        <end position="22"/>
    </location>
</feature>
<reference evidence="3" key="1">
    <citation type="journal article" date="2014" name="Int. J. Syst. Evol. Microbiol.">
        <title>Complete genome sequence of Corynebacterium casei LMG S-19264T (=DSM 44701T), isolated from a smear-ripened cheese.</title>
        <authorList>
            <consortium name="US DOE Joint Genome Institute (JGI-PGF)"/>
            <person name="Walter F."/>
            <person name="Albersmeier A."/>
            <person name="Kalinowski J."/>
            <person name="Ruckert C."/>
        </authorList>
    </citation>
    <scope>NUCLEOTIDE SEQUENCE</scope>
    <source>
        <strain evidence="3">JCM 3090</strain>
    </source>
</reference>
<evidence type="ECO:0000256" key="2">
    <source>
        <dbReference type="SAM" id="Phobius"/>
    </source>
</evidence>
<evidence type="ECO:0000256" key="1">
    <source>
        <dbReference type="SAM" id="MobiDB-lite"/>
    </source>
</evidence>
<reference evidence="3" key="2">
    <citation type="submission" date="2020-09" db="EMBL/GenBank/DDBJ databases">
        <authorList>
            <person name="Sun Q."/>
            <person name="Ohkuma M."/>
        </authorList>
    </citation>
    <scope>NUCLEOTIDE SEQUENCE</scope>
    <source>
        <strain evidence="3">JCM 3090</strain>
    </source>
</reference>
<dbReference type="Proteomes" id="UP000649739">
    <property type="component" value="Unassembled WGS sequence"/>
</dbReference>
<evidence type="ECO:0000313" key="3">
    <source>
        <dbReference type="EMBL" id="GGJ92092.1"/>
    </source>
</evidence>
<dbReference type="AlphaFoldDB" id="A0A8J3B360"/>
<keyword evidence="2" id="KW-0812">Transmembrane</keyword>
<comment type="caution">
    <text evidence="3">The sequence shown here is derived from an EMBL/GenBank/DDBJ whole genome shotgun (WGS) entry which is preliminary data.</text>
</comment>
<feature type="compositionally biased region" description="Low complexity" evidence="1">
    <location>
        <begin position="12"/>
        <end position="22"/>
    </location>
</feature>
<protein>
    <submittedName>
        <fullName evidence="3">Uncharacterized protein</fullName>
    </submittedName>
</protein>
<feature type="transmembrane region" description="Helical" evidence="2">
    <location>
        <begin position="37"/>
        <end position="55"/>
    </location>
</feature>
<dbReference type="EMBL" id="BMQB01000004">
    <property type="protein sequence ID" value="GGJ92092.1"/>
    <property type="molecule type" value="Genomic_DNA"/>
</dbReference>
<feature type="transmembrane region" description="Helical" evidence="2">
    <location>
        <begin position="160"/>
        <end position="179"/>
    </location>
</feature>
<accession>A0A8J3B360</accession>